<keyword evidence="2" id="KW-1185">Reference proteome</keyword>
<dbReference type="Proteomes" id="UP000003327">
    <property type="component" value="Unassembled WGS sequence"/>
</dbReference>
<dbReference type="STRING" id="649761.HMPREF0973_02637"/>
<dbReference type="EMBL" id="ACVA01000066">
    <property type="protein sequence ID" value="EEX17495.1"/>
    <property type="molecule type" value="Genomic_DNA"/>
</dbReference>
<evidence type="ECO:0000313" key="1">
    <source>
        <dbReference type="EMBL" id="EEX17495.1"/>
    </source>
</evidence>
<organism evidence="1 2">
    <name type="scientific">Prevotella veroralis F0319</name>
    <dbReference type="NCBI Taxonomy" id="649761"/>
    <lineage>
        <taxon>Bacteria</taxon>
        <taxon>Pseudomonadati</taxon>
        <taxon>Bacteroidota</taxon>
        <taxon>Bacteroidia</taxon>
        <taxon>Bacteroidales</taxon>
        <taxon>Prevotellaceae</taxon>
        <taxon>Prevotella</taxon>
    </lineage>
</organism>
<name>C9MSL8_9BACT</name>
<comment type="caution">
    <text evidence="1">The sequence shown here is derived from an EMBL/GenBank/DDBJ whole genome shotgun (WGS) entry which is preliminary data.</text>
</comment>
<protein>
    <submittedName>
        <fullName evidence="1">Uncharacterized protein</fullName>
    </submittedName>
</protein>
<reference evidence="1 2" key="1">
    <citation type="submission" date="2009-09" db="EMBL/GenBank/DDBJ databases">
        <authorList>
            <person name="Weinstock G."/>
            <person name="Sodergren E."/>
            <person name="Clifton S."/>
            <person name="Fulton L."/>
            <person name="Fulton B."/>
            <person name="Courtney L."/>
            <person name="Fronick C."/>
            <person name="Harrison M."/>
            <person name="Strong C."/>
            <person name="Farmer C."/>
            <person name="Delahaunty K."/>
            <person name="Markovic C."/>
            <person name="Hall O."/>
            <person name="Minx P."/>
            <person name="Tomlinson C."/>
            <person name="Mitreva M."/>
            <person name="Nelson J."/>
            <person name="Hou S."/>
            <person name="Wollam A."/>
            <person name="Pepin K.H."/>
            <person name="Johnson M."/>
            <person name="Bhonagiri V."/>
            <person name="Nash W.E."/>
            <person name="Warren W."/>
            <person name="Chinwalla A."/>
            <person name="Mardis E.R."/>
            <person name="Wilson R.K."/>
        </authorList>
    </citation>
    <scope>NUCLEOTIDE SEQUENCE [LARGE SCALE GENOMIC DNA]</scope>
    <source>
        <strain evidence="1 2">F0319</strain>
    </source>
</reference>
<dbReference type="HOGENOM" id="CLU_3294608_0_0_10"/>
<accession>C9MSL8</accession>
<proteinExistence type="predicted"/>
<dbReference type="AlphaFoldDB" id="C9MSL8"/>
<sequence>MTFHITWVVTKKKLLQRQLNKKTYLSLSGERSGSRKKEYP</sequence>
<evidence type="ECO:0000313" key="2">
    <source>
        <dbReference type="Proteomes" id="UP000003327"/>
    </source>
</evidence>
<gene>
    <name evidence="1" type="ORF">HMPREF0973_02637</name>
</gene>